<feature type="compositionally biased region" description="Low complexity" evidence="4">
    <location>
        <begin position="57"/>
        <end position="66"/>
    </location>
</feature>
<evidence type="ECO:0000313" key="6">
    <source>
        <dbReference type="EMBL" id="EJU05690.1"/>
    </source>
</evidence>
<dbReference type="SUPFAM" id="SSF53098">
    <property type="entry name" value="Ribonuclease H-like"/>
    <property type="match status" value="1"/>
</dbReference>
<dbReference type="Proteomes" id="UP000030653">
    <property type="component" value="Unassembled WGS sequence"/>
</dbReference>
<feature type="compositionally biased region" description="Pro residues" evidence="4">
    <location>
        <begin position="1"/>
        <end position="11"/>
    </location>
</feature>
<evidence type="ECO:0000256" key="3">
    <source>
        <dbReference type="ARBA" id="ARBA00022839"/>
    </source>
</evidence>
<dbReference type="SMART" id="SM00479">
    <property type="entry name" value="EXOIII"/>
    <property type="match status" value="1"/>
</dbReference>
<feature type="domain" description="Exonuclease" evidence="5">
    <location>
        <begin position="148"/>
        <end position="384"/>
    </location>
</feature>
<dbReference type="CDD" id="cd06133">
    <property type="entry name" value="ERI-1_3'hExo_like"/>
    <property type="match status" value="1"/>
</dbReference>
<dbReference type="Pfam" id="PF00929">
    <property type="entry name" value="RNase_T"/>
    <property type="match status" value="1"/>
</dbReference>
<dbReference type="OrthoDB" id="448399at2759"/>
<dbReference type="AlphaFoldDB" id="M5GBE1"/>
<gene>
    <name evidence="6" type="ORF">DACRYDRAFT_75019</name>
</gene>
<reference evidence="6 7" key="1">
    <citation type="journal article" date="2012" name="Science">
        <title>The Paleozoic origin of enzymatic lignin decomposition reconstructed from 31 fungal genomes.</title>
        <authorList>
            <person name="Floudas D."/>
            <person name="Binder M."/>
            <person name="Riley R."/>
            <person name="Barry K."/>
            <person name="Blanchette R.A."/>
            <person name="Henrissat B."/>
            <person name="Martinez A.T."/>
            <person name="Otillar R."/>
            <person name="Spatafora J.W."/>
            <person name="Yadav J.S."/>
            <person name="Aerts A."/>
            <person name="Benoit I."/>
            <person name="Boyd A."/>
            <person name="Carlson A."/>
            <person name="Copeland A."/>
            <person name="Coutinho P.M."/>
            <person name="de Vries R.P."/>
            <person name="Ferreira P."/>
            <person name="Findley K."/>
            <person name="Foster B."/>
            <person name="Gaskell J."/>
            <person name="Glotzer D."/>
            <person name="Gorecki P."/>
            <person name="Heitman J."/>
            <person name="Hesse C."/>
            <person name="Hori C."/>
            <person name="Igarashi K."/>
            <person name="Jurgens J.A."/>
            <person name="Kallen N."/>
            <person name="Kersten P."/>
            <person name="Kohler A."/>
            <person name="Kuees U."/>
            <person name="Kumar T.K.A."/>
            <person name="Kuo A."/>
            <person name="LaButti K."/>
            <person name="Larrondo L.F."/>
            <person name="Lindquist E."/>
            <person name="Ling A."/>
            <person name="Lombard V."/>
            <person name="Lucas S."/>
            <person name="Lundell T."/>
            <person name="Martin R."/>
            <person name="McLaughlin D.J."/>
            <person name="Morgenstern I."/>
            <person name="Morin E."/>
            <person name="Murat C."/>
            <person name="Nagy L.G."/>
            <person name="Nolan M."/>
            <person name="Ohm R.A."/>
            <person name="Patyshakuliyeva A."/>
            <person name="Rokas A."/>
            <person name="Ruiz-Duenas F.J."/>
            <person name="Sabat G."/>
            <person name="Salamov A."/>
            <person name="Samejima M."/>
            <person name="Schmutz J."/>
            <person name="Slot J.C."/>
            <person name="St John F."/>
            <person name="Stenlid J."/>
            <person name="Sun H."/>
            <person name="Sun S."/>
            <person name="Syed K."/>
            <person name="Tsang A."/>
            <person name="Wiebenga A."/>
            <person name="Young D."/>
            <person name="Pisabarro A."/>
            <person name="Eastwood D.C."/>
            <person name="Martin F."/>
            <person name="Cullen D."/>
            <person name="Grigoriev I.V."/>
            <person name="Hibbett D.S."/>
        </authorList>
    </citation>
    <scope>NUCLEOTIDE SEQUENCE [LARGE SCALE GENOMIC DNA]</scope>
    <source>
        <strain evidence="6 7">DJM-731 SS1</strain>
    </source>
</reference>
<keyword evidence="3" id="KW-0269">Exonuclease</keyword>
<dbReference type="Gene3D" id="3.30.420.10">
    <property type="entry name" value="Ribonuclease H-like superfamily/Ribonuclease H"/>
    <property type="match status" value="1"/>
</dbReference>
<dbReference type="InterPro" id="IPR036397">
    <property type="entry name" value="RNaseH_sf"/>
</dbReference>
<dbReference type="RefSeq" id="XP_040632584.1">
    <property type="nucleotide sequence ID" value="XM_040776103.1"/>
</dbReference>
<evidence type="ECO:0000256" key="4">
    <source>
        <dbReference type="SAM" id="MobiDB-lite"/>
    </source>
</evidence>
<organism evidence="6 7">
    <name type="scientific">Dacryopinax primogenitus (strain DJM 731)</name>
    <name type="common">Brown rot fungus</name>
    <dbReference type="NCBI Taxonomy" id="1858805"/>
    <lineage>
        <taxon>Eukaryota</taxon>
        <taxon>Fungi</taxon>
        <taxon>Dikarya</taxon>
        <taxon>Basidiomycota</taxon>
        <taxon>Agaricomycotina</taxon>
        <taxon>Dacrymycetes</taxon>
        <taxon>Dacrymycetales</taxon>
        <taxon>Dacrymycetaceae</taxon>
        <taxon>Dacryopinax</taxon>
    </lineage>
</organism>
<dbReference type="EMBL" id="JH795856">
    <property type="protein sequence ID" value="EJU05690.1"/>
    <property type="molecule type" value="Genomic_DNA"/>
</dbReference>
<feature type="compositionally biased region" description="Acidic residues" evidence="4">
    <location>
        <begin position="308"/>
        <end position="321"/>
    </location>
</feature>
<keyword evidence="1" id="KW-0540">Nuclease</keyword>
<evidence type="ECO:0000259" key="5">
    <source>
        <dbReference type="SMART" id="SM00479"/>
    </source>
</evidence>
<keyword evidence="2" id="KW-0378">Hydrolase</keyword>
<feature type="compositionally biased region" description="Pro residues" evidence="4">
    <location>
        <begin position="115"/>
        <end position="128"/>
    </location>
</feature>
<dbReference type="PANTHER" id="PTHR23044">
    <property type="entry name" value="3'-5' EXONUCLEASE ERI1-RELATED"/>
    <property type="match status" value="1"/>
</dbReference>
<dbReference type="PANTHER" id="PTHR23044:SF61">
    <property type="entry name" value="3'-5' EXORIBONUCLEASE 1-RELATED"/>
    <property type="match status" value="1"/>
</dbReference>
<dbReference type="HOGENOM" id="CLU_548622_0_0_1"/>
<dbReference type="InterPro" id="IPR047201">
    <property type="entry name" value="ERI-1_3'hExo-like"/>
</dbReference>
<feature type="region of interest" description="Disordered" evidence="4">
    <location>
        <begin position="475"/>
        <end position="497"/>
    </location>
</feature>
<dbReference type="GO" id="GO:0003676">
    <property type="term" value="F:nucleic acid binding"/>
    <property type="evidence" value="ECO:0007669"/>
    <property type="project" value="InterPro"/>
</dbReference>
<protein>
    <recommendedName>
        <fullName evidence="5">Exonuclease domain-containing protein</fullName>
    </recommendedName>
</protein>
<feature type="region of interest" description="Disordered" evidence="4">
    <location>
        <begin position="99"/>
        <end position="128"/>
    </location>
</feature>
<feature type="region of interest" description="Disordered" evidence="4">
    <location>
        <begin position="420"/>
        <end position="444"/>
    </location>
</feature>
<feature type="compositionally biased region" description="Low complexity" evidence="4">
    <location>
        <begin position="99"/>
        <end position="114"/>
    </location>
</feature>
<proteinExistence type="predicted"/>
<feature type="compositionally biased region" description="Basic and acidic residues" evidence="4">
    <location>
        <begin position="329"/>
        <end position="338"/>
    </location>
</feature>
<dbReference type="InterPro" id="IPR012337">
    <property type="entry name" value="RNaseH-like_sf"/>
</dbReference>
<keyword evidence="7" id="KW-1185">Reference proteome</keyword>
<dbReference type="GeneID" id="63691165"/>
<evidence type="ECO:0000313" key="7">
    <source>
        <dbReference type="Proteomes" id="UP000030653"/>
    </source>
</evidence>
<feature type="region of interest" description="Disordered" evidence="4">
    <location>
        <begin position="306"/>
        <end position="346"/>
    </location>
</feature>
<dbReference type="InterPro" id="IPR051274">
    <property type="entry name" value="3-5_Exoribonuclease"/>
</dbReference>
<accession>M5GBE1</accession>
<name>M5GBE1_DACPD</name>
<dbReference type="STRING" id="1858805.M5GBE1"/>
<dbReference type="GO" id="GO:0000175">
    <property type="term" value="F:3'-5'-RNA exonuclease activity"/>
    <property type="evidence" value="ECO:0007669"/>
    <property type="project" value="InterPro"/>
</dbReference>
<dbReference type="InterPro" id="IPR013520">
    <property type="entry name" value="Ribonucl_H"/>
</dbReference>
<feature type="compositionally biased region" description="Low complexity" evidence="4">
    <location>
        <begin position="12"/>
        <end position="33"/>
    </location>
</feature>
<evidence type="ECO:0000256" key="1">
    <source>
        <dbReference type="ARBA" id="ARBA00022722"/>
    </source>
</evidence>
<feature type="region of interest" description="Disordered" evidence="4">
    <location>
        <begin position="1"/>
        <end position="83"/>
    </location>
</feature>
<sequence>MDQSPPAPAPPRQTQTQTQTFSLELEPELLTLLAERDREQRQRANSLPSRPRKGTFSANANAPSNRPAKRRSSLDPSAPEFTPSSLSLALSLTRSISPPTLSPSISNSTLSLSPPDSPTDPRIPFPLPPFADPLASEHKIFRRQPYDAFLLLDVEATCDEGVGFDYPNEIIEWPVVLMRWNEMDTSGRMASLTPFAEFRSFVRPTWATQLTPFCTSLTGITQSHINNAPTFPEVLAQFREFLVLHGLLDPETDEQLVRYTFVTDGPWDLRDFLVKQCWLSDIPVPAWVGQEVVDVRQLVRVALRTFDETDPDTEPEPEPEPEPAQPEGEPERERERGTKHTGLSLPCQLHNLSLPPFQGRQHSGIDDARNVARVLQELARRGWVVERNSSLMLGEWGLGWDWMGPTRGSVVRGEKWKGWAPGREDWEQGEPVDSTANPDPVDVSDDNLLLLDSHSPQDLLQDRQENQRQRLRMLLSPIPESAPPTPFAPSPELVETL</sequence>
<feature type="compositionally biased region" description="Pro residues" evidence="4">
    <location>
        <begin position="480"/>
        <end position="489"/>
    </location>
</feature>
<evidence type="ECO:0000256" key="2">
    <source>
        <dbReference type="ARBA" id="ARBA00022801"/>
    </source>
</evidence>